<evidence type="ECO:0000313" key="1">
    <source>
        <dbReference type="EMBL" id="AGH31516.1"/>
    </source>
</evidence>
<dbReference type="RefSeq" id="YP_007674368.1">
    <property type="nucleotide sequence ID" value="NC_020851.1"/>
</dbReference>
<name>M4QP63_9CAUD</name>
<organism evidence="1 2">
    <name type="scientific">Synechococcus phage S-SKS1</name>
    <dbReference type="NCBI Taxonomy" id="754042"/>
    <lineage>
        <taxon>Viruses</taxon>
        <taxon>Duplodnaviria</taxon>
        <taxon>Heunggongvirae</taxon>
        <taxon>Uroviricota</taxon>
        <taxon>Caudoviricetes</taxon>
        <taxon>Llyrvirus</taxon>
        <taxon>Llyrvirus SSKS1</taxon>
    </lineage>
</organism>
<sequence length="368" mass="38114">MADKTRRTGDLVSDNNIFVDIVNDRVGIGTIVPTAQLTVAGDVNLTTGIITATSGIVTYYGDGQYLTNLTGAANGTYGDASNVAQIVVDADGRITGISSVTISGGGGGGSGTFDTGITTSVYISVTGGIGTAQAGLSTVAANNDIFIGPGIATQFPSTAGKSYVIESIHVTNIYNTNLYFTSRHDFNGGQNVPTTQRVVVPYQGSLELLEEPIIAKPSDVLSFQALNGVGTTATGVNNGLDSFIIYSEKTDTDYIGTGVTVTTPAGTEMFTSNTNPSVIQSIRLCNYDLNIDVDASVSIYRGGSVGGILTTGVRQGYLVYNMTVPKNSVIEILERPKYLAANDTIVVGIAGTTLTDSLSATLSGKYIT</sequence>
<dbReference type="Proteomes" id="UP000201252">
    <property type="component" value="Segment"/>
</dbReference>
<dbReference type="KEGG" id="vg:15011162"/>
<accession>M4QP63</accession>
<gene>
    <name evidence="1" type="ORF">SWZG_00003</name>
</gene>
<protein>
    <submittedName>
        <fullName evidence="1">Uncharacterized protein</fullName>
    </submittedName>
</protein>
<evidence type="ECO:0000313" key="2">
    <source>
        <dbReference type="Proteomes" id="UP000201252"/>
    </source>
</evidence>
<dbReference type="GeneID" id="15011162"/>
<proteinExistence type="predicted"/>
<dbReference type="EMBL" id="HQ633071">
    <property type="protein sequence ID" value="AGH31516.1"/>
    <property type="molecule type" value="Genomic_DNA"/>
</dbReference>
<keyword evidence="2" id="KW-1185">Reference proteome</keyword>
<reference evidence="1 2" key="1">
    <citation type="submission" date="2010-10" db="EMBL/GenBank/DDBJ databases">
        <title>The Genome Sequence of Synechococcus phage S-SKS1.</title>
        <authorList>
            <consortium name="The Broad Institute Genome Sequencing Platform"/>
            <person name="Henn M.R."/>
            <person name="Clokie M."/>
            <person name="Levin J."/>
            <person name="Malboeuf C."/>
            <person name="Casali M."/>
            <person name="Russ C."/>
            <person name="Lennon N."/>
            <person name="Chapman S.B."/>
            <person name="Erlich R."/>
            <person name="Young S.K."/>
            <person name="Yandava C."/>
            <person name="Zeng Q."/>
            <person name="Alvarado L."/>
            <person name="Anderson S."/>
            <person name="Berlin A."/>
            <person name="Chen Z."/>
            <person name="Freedman E."/>
            <person name="Gellesch M."/>
            <person name="Goldberg J."/>
            <person name="Green L."/>
            <person name="Griggs A."/>
            <person name="Gujja S."/>
            <person name="Heilman E.R."/>
            <person name="Heiman D."/>
            <person name="Hollinger A."/>
            <person name="Howarth C."/>
            <person name="Larson L."/>
            <person name="Mehta T."/>
            <person name="Pearson M."/>
            <person name="Roberts A."/>
            <person name="Ryan E."/>
            <person name="Saif S."/>
            <person name="Shea T."/>
            <person name="Shenoy N."/>
            <person name="Sisk P."/>
            <person name="Stolte C."/>
            <person name="Sykes S."/>
            <person name="White J."/>
            <person name="Haas B."/>
            <person name="Nusbaum C."/>
            <person name="Birren B."/>
        </authorList>
    </citation>
    <scope>NUCLEOTIDE SEQUENCE [LARGE SCALE GENOMIC DNA]</scope>
</reference>